<dbReference type="AlphaFoldDB" id="A0A4Q7MTF2"/>
<comment type="caution">
    <text evidence="1">The sequence shown here is derived from an EMBL/GenBank/DDBJ whole genome shotgun (WGS) entry which is preliminary data.</text>
</comment>
<dbReference type="EMBL" id="SGXA01000002">
    <property type="protein sequence ID" value="RZS72132.1"/>
    <property type="molecule type" value="Genomic_DNA"/>
</dbReference>
<keyword evidence="2" id="KW-1185">Reference proteome</keyword>
<organism evidence="1 2">
    <name type="scientific">Pseudobacter ginsenosidimutans</name>
    <dbReference type="NCBI Taxonomy" id="661488"/>
    <lineage>
        <taxon>Bacteria</taxon>
        <taxon>Pseudomonadati</taxon>
        <taxon>Bacteroidota</taxon>
        <taxon>Chitinophagia</taxon>
        <taxon>Chitinophagales</taxon>
        <taxon>Chitinophagaceae</taxon>
        <taxon>Pseudobacter</taxon>
    </lineage>
</organism>
<name>A0A4Q7MTF2_9BACT</name>
<evidence type="ECO:0000313" key="1">
    <source>
        <dbReference type="EMBL" id="RZS72132.1"/>
    </source>
</evidence>
<gene>
    <name evidence="1" type="ORF">EV199_4047</name>
</gene>
<evidence type="ECO:0000313" key="2">
    <source>
        <dbReference type="Proteomes" id="UP000293874"/>
    </source>
</evidence>
<protein>
    <submittedName>
        <fullName evidence="1">Uncharacterized protein</fullName>
    </submittedName>
</protein>
<sequence length="50" mass="5506">MAVDVSLLDHGFSGFGFPSQWVTADPQQSEYNLVIKTSIVSKSLLITYKS</sequence>
<proteinExistence type="predicted"/>
<accession>A0A4Q7MTF2</accession>
<dbReference type="Proteomes" id="UP000293874">
    <property type="component" value="Unassembled WGS sequence"/>
</dbReference>
<reference evidence="1 2" key="1">
    <citation type="submission" date="2019-02" db="EMBL/GenBank/DDBJ databases">
        <title>Genomic Encyclopedia of Type Strains, Phase IV (KMG-IV): sequencing the most valuable type-strain genomes for metagenomic binning, comparative biology and taxonomic classification.</title>
        <authorList>
            <person name="Goeker M."/>
        </authorList>
    </citation>
    <scope>NUCLEOTIDE SEQUENCE [LARGE SCALE GENOMIC DNA]</scope>
    <source>
        <strain evidence="1 2">DSM 18116</strain>
    </source>
</reference>